<evidence type="ECO:0000313" key="2">
    <source>
        <dbReference type="EMBL" id="TID22232.1"/>
    </source>
</evidence>
<protein>
    <submittedName>
        <fullName evidence="2">U3 small nucleolar ribonucleo protein LCP5</fullName>
    </submittedName>
</protein>
<sequence>MDNSLPTLLSTLQESLSAAILPVETSLLPPQNGISLLDLKNELFLSYLQNLVFLILLKLRHATDSEKDSTKSLELNEEATKKLVALRLYLEKGIKPLEGRLAYQINKVVKAADDAAAAAAISNARPKLGKPKKADAFEDSGSDEGSSSDESEIVDELSYRPNPAALLRPSAESAKTGKASEPSDGIYRPPRITATAMPTSGPKKERKERTMKSQTMEEFVRQELSTAPLAEPSIGSTIVAGGRRVKGERERADEAERAEYEEKMLTRLAPLTKKEKAKRGHTERSSGYGGEEWRDLGAGLDRIENLTKRKGGGQLDKSRKRKIDVADGPRDSGAVGNGMGNEFAKRKRTVMKRFR</sequence>
<dbReference type="AlphaFoldDB" id="A0A4Z1PJ87"/>
<reference evidence="2 3" key="1">
    <citation type="submission" date="2019-04" db="EMBL/GenBank/DDBJ databases">
        <title>High contiguity whole genome sequence and gene annotation resource for two Venturia nashicola isolates.</title>
        <authorList>
            <person name="Prokchorchik M."/>
            <person name="Won K."/>
            <person name="Lee Y."/>
            <person name="Choi E.D."/>
            <person name="Segonzac C."/>
            <person name="Sohn K.H."/>
        </authorList>
    </citation>
    <scope>NUCLEOTIDE SEQUENCE [LARGE SCALE GENOMIC DNA]</scope>
    <source>
        <strain evidence="2 3">PRI2</strain>
    </source>
</reference>
<evidence type="ECO:0000313" key="3">
    <source>
        <dbReference type="Proteomes" id="UP000298493"/>
    </source>
</evidence>
<feature type="compositionally biased region" description="Basic and acidic residues" evidence="1">
    <location>
        <begin position="291"/>
        <end position="307"/>
    </location>
</feature>
<dbReference type="GO" id="GO:0032040">
    <property type="term" value="C:small-subunit processome"/>
    <property type="evidence" value="ECO:0007669"/>
    <property type="project" value="TreeGrafter"/>
</dbReference>
<name>A0A4Z1PJ87_9PEZI</name>
<feature type="region of interest" description="Disordered" evidence="1">
    <location>
        <begin position="245"/>
        <end position="355"/>
    </location>
</feature>
<dbReference type="GO" id="GO:0000462">
    <property type="term" value="P:maturation of SSU-rRNA from tricistronic rRNA transcript (SSU-rRNA, 5.8S rRNA, LSU-rRNA)"/>
    <property type="evidence" value="ECO:0007669"/>
    <property type="project" value="TreeGrafter"/>
</dbReference>
<dbReference type="OrthoDB" id="203440at2759"/>
<feature type="compositionally biased region" description="Acidic residues" evidence="1">
    <location>
        <begin position="137"/>
        <end position="155"/>
    </location>
</feature>
<dbReference type="PANTHER" id="PTHR13237:SF9">
    <property type="entry name" value="NEUROGUIDIN"/>
    <property type="match status" value="1"/>
</dbReference>
<evidence type="ECO:0000256" key="1">
    <source>
        <dbReference type="SAM" id="MobiDB-lite"/>
    </source>
</evidence>
<dbReference type="PANTHER" id="PTHR13237">
    <property type="entry name" value="SOMETHING ABOUT SILENCING PROTEIN 10-RELATED"/>
    <property type="match status" value="1"/>
</dbReference>
<feature type="compositionally biased region" description="Basic and acidic residues" evidence="1">
    <location>
        <begin position="202"/>
        <end position="211"/>
    </location>
</feature>
<keyword evidence="3" id="KW-1185">Reference proteome</keyword>
<dbReference type="InterPro" id="IPR007146">
    <property type="entry name" value="Sas10/Utp3/C1D"/>
</dbReference>
<proteinExistence type="predicted"/>
<feature type="compositionally biased region" description="Basic residues" evidence="1">
    <location>
        <begin position="345"/>
        <end position="355"/>
    </location>
</feature>
<dbReference type="Pfam" id="PF04000">
    <property type="entry name" value="Sas10_Utp3"/>
    <property type="match status" value="1"/>
</dbReference>
<feature type="compositionally biased region" description="Basic and acidic residues" evidence="1">
    <location>
        <begin position="245"/>
        <end position="265"/>
    </location>
</feature>
<dbReference type="Proteomes" id="UP000298493">
    <property type="component" value="Unassembled WGS sequence"/>
</dbReference>
<dbReference type="STRING" id="86259.A0A4Z1PJ87"/>
<gene>
    <name evidence="2" type="ORF">E6O75_ATG11026</name>
</gene>
<dbReference type="EMBL" id="SNSC02000008">
    <property type="protein sequence ID" value="TID22232.1"/>
    <property type="molecule type" value="Genomic_DNA"/>
</dbReference>
<accession>A0A4Z1PJ87</accession>
<organism evidence="2 3">
    <name type="scientific">Venturia nashicola</name>
    <dbReference type="NCBI Taxonomy" id="86259"/>
    <lineage>
        <taxon>Eukaryota</taxon>
        <taxon>Fungi</taxon>
        <taxon>Dikarya</taxon>
        <taxon>Ascomycota</taxon>
        <taxon>Pezizomycotina</taxon>
        <taxon>Dothideomycetes</taxon>
        <taxon>Pleosporomycetidae</taxon>
        <taxon>Venturiales</taxon>
        <taxon>Venturiaceae</taxon>
        <taxon>Venturia</taxon>
    </lineage>
</organism>
<feature type="region of interest" description="Disordered" evidence="1">
    <location>
        <begin position="128"/>
        <end position="214"/>
    </location>
</feature>
<comment type="caution">
    <text evidence="2">The sequence shown here is derived from an EMBL/GenBank/DDBJ whole genome shotgun (WGS) entry which is preliminary data.</text>
</comment>